<proteinExistence type="predicted"/>
<keyword evidence="2" id="KW-1185">Reference proteome</keyword>
<organism evidence="1 2">
    <name type="scientific">Paramecium pentaurelia</name>
    <dbReference type="NCBI Taxonomy" id="43138"/>
    <lineage>
        <taxon>Eukaryota</taxon>
        <taxon>Sar</taxon>
        <taxon>Alveolata</taxon>
        <taxon>Ciliophora</taxon>
        <taxon>Intramacronucleata</taxon>
        <taxon>Oligohymenophorea</taxon>
        <taxon>Peniculida</taxon>
        <taxon>Parameciidae</taxon>
        <taxon>Paramecium</taxon>
    </lineage>
</organism>
<dbReference type="AlphaFoldDB" id="A0A8S1SIZ3"/>
<gene>
    <name evidence="1" type="ORF">PPENT_87.1.T0070295</name>
</gene>
<name>A0A8S1SIZ3_9CILI</name>
<dbReference type="Proteomes" id="UP000689195">
    <property type="component" value="Unassembled WGS sequence"/>
</dbReference>
<protein>
    <submittedName>
        <fullName evidence="1">Uncharacterized protein</fullName>
    </submittedName>
</protein>
<evidence type="ECO:0000313" key="2">
    <source>
        <dbReference type="Proteomes" id="UP000689195"/>
    </source>
</evidence>
<comment type="caution">
    <text evidence="1">The sequence shown here is derived from an EMBL/GenBank/DDBJ whole genome shotgun (WGS) entry which is preliminary data.</text>
</comment>
<reference evidence="1" key="1">
    <citation type="submission" date="2021-01" db="EMBL/GenBank/DDBJ databases">
        <authorList>
            <consortium name="Genoscope - CEA"/>
            <person name="William W."/>
        </authorList>
    </citation>
    <scope>NUCLEOTIDE SEQUENCE</scope>
</reference>
<evidence type="ECO:0000313" key="1">
    <source>
        <dbReference type="EMBL" id="CAD8138752.1"/>
    </source>
</evidence>
<accession>A0A8S1SIZ3</accession>
<sequence>MQQKKEIIRVLHYQQIVFREQMENQLFMGQLLSIRLSNKQSNKTMLNKVLEIDAYVNFIDKNGCFIWRIMDNKYFNREMSISLNLIKQRTLSYQYSSSKQLSHDCSIINRKRSEWIINKLY</sequence>
<dbReference type="EMBL" id="CAJJDO010000007">
    <property type="protein sequence ID" value="CAD8138752.1"/>
    <property type="molecule type" value="Genomic_DNA"/>
</dbReference>